<dbReference type="AlphaFoldDB" id="C4V5T0"/>
<dbReference type="HOGENOM" id="CLU_3221934_0_0_9"/>
<dbReference type="EMBL" id="ACLA01000033">
    <property type="protein sequence ID" value="EEQ47778.1"/>
    <property type="molecule type" value="Genomic_DNA"/>
</dbReference>
<evidence type="ECO:0000313" key="2">
    <source>
        <dbReference type="Proteomes" id="UP000005309"/>
    </source>
</evidence>
<name>C4V5T0_9FIRM</name>
<evidence type="ECO:0000313" key="1">
    <source>
        <dbReference type="EMBL" id="EEQ47778.1"/>
    </source>
</evidence>
<proteinExistence type="predicted"/>
<comment type="caution">
    <text evidence="1">The sequence shown here is derived from an EMBL/GenBank/DDBJ whole genome shotgun (WGS) entry which is preliminary data.</text>
</comment>
<gene>
    <name evidence="1" type="ORF">HMPREF0908_2080</name>
</gene>
<sequence length="44" mass="5551">MDKLIYEDKMMYTRLFFYMEGERNSIKLVYKNSVLIEKEYIYKL</sequence>
<accession>C4V5T0</accession>
<reference evidence="1 2" key="1">
    <citation type="submission" date="2009-04" db="EMBL/GenBank/DDBJ databases">
        <authorList>
            <person name="Qin X."/>
            <person name="Bachman B."/>
            <person name="Battles P."/>
            <person name="Bell A."/>
            <person name="Bess C."/>
            <person name="Bickham C."/>
            <person name="Chaboub L."/>
            <person name="Chen D."/>
            <person name="Coyle M."/>
            <person name="Deiros D.R."/>
            <person name="Dinh H."/>
            <person name="Forbes L."/>
            <person name="Fowler G."/>
            <person name="Francisco L."/>
            <person name="Fu Q."/>
            <person name="Gubbala S."/>
            <person name="Hale W."/>
            <person name="Han Y."/>
            <person name="Hemphill L."/>
            <person name="Highlander S.K."/>
            <person name="Hirani K."/>
            <person name="Hogues M."/>
            <person name="Jackson L."/>
            <person name="Jakkamsetti A."/>
            <person name="Javaid M."/>
            <person name="Jiang H."/>
            <person name="Korchina V."/>
            <person name="Kovar C."/>
            <person name="Lara F."/>
            <person name="Lee S."/>
            <person name="Mata R."/>
            <person name="Mathew T."/>
            <person name="Moen C."/>
            <person name="Morales K."/>
            <person name="Munidasa M."/>
            <person name="Nazareth L."/>
            <person name="Ngo R."/>
            <person name="Nguyen L."/>
            <person name="Okwuonu G."/>
            <person name="Ongeri F."/>
            <person name="Patil S."/>
            <person name="Petrosino J."/>
            <person name="Pham C."/>
            <person name="Pham P."/>
            <person name="Pu L.-L."/>
            <person name="Puazo M."/>
            <person name="Raj R."/>
            <person name="Reid J."/>
            <person name="Rouhana J."/>
            <person name="Saada N."/>
            <person name="Shang Y."/>
            <person name="Simmons D."/>
            <person name="Thornton R."/>
            <person name="Warren J."/>
            <person name="Weissenberger G."/>
            <person name="Zhang J."/>
            <person name="Zhang L."/>
            <person name="Zhou C."/>
            <person name="Zhu D."/>
            <person name="Muzny D."/>
            <person name="Worley K."/>
            <person name="Gibbs R."/>
        </authorList>
    </citation>
    <scope>NUCLEOTIDE SEQUENCE [LARGE SCALE GENOMIC DNA]</scope>
    <source>
        <strain evidence="1 2">ATCC 43531</strain>
    </source>
</reference>
<dbReference type="Proteomes" id="UP000005309">
    <property type="component" value="Unassembled WGS sequence"/>
</dbReference>
<organism evidence="1 2">
    <name type="scientific">Selenomonas flueggei ATCC 43531</name>
    <dbReference type="NCBI Taxonomy" id="638302"/>
    <lineage>
        <taxon>Bacteria</taxon>
        <taxon>Bacillati</taxon>
        <taxon>Bacillota</taxon>
        <taxon>Negativicutes</taxon>
        <taxon>Selenomonadales</taxon>
        <taxon>Selenomonadaceae</taxon>
        <taxon>Selenomonas</taxon>
    </lineage>
</organism>
<protein>
    <submittedName>
        <fullName evidence="1">Uncharacterized protein</fullName>
    </submittedName>
</protein>
<dbReference type="STRING" id="638302.HMPREF0908_2080"/>
<keyword evidence="2" id="KW-1185">Reference proteome</keyword>